<proteinExistence type="inferred from homology"/>
<keyword evidence="3" id="KW-0433">Leucine-rich repeat</keyword>
<evidence type="ECO:0000256" key="3">
    <source>
        <dbReference type="ARBA" id="ARBA00022614"/>
    </source>
</evidence>
<keyword evidence="12" id="KW-1185">Reference proteome</keyword>
<dbReference type="FunFam" id="3.80.10.10:FF:000111">
    <property type="entry name" value="LRR receptor-like serine/threonine-protein kinase ERECTA"/>
    <property type="match status" value="1"/>
</dbReference>
<dbReference type="SUPFAM" id="SSF52058">
    <property type="entry name" value="L domain-like"/>
    <property type="match status" value="1"/>
</dbReference>
<keyword evidence="6" id="KW-0677">Repeat</keyword>
<gene>
    <name evidence="11" type="primary">EIX2_44</name>
    <name evidence="11" type="ORF">CFP56_001768</name>
</gene>
<dbReference type="PANTHER" id="PTHR48063">
    <property type="entry name" value="LRR RECEPTOR-LIKE KINASE"/>
    <property type="match status" value="1"/>
</dbReference>
<dbReference type="GO" id="GO:0016020">
    <property type="term" value="C:membrane"/>
    <property type="evidence" value="ECO:0007669"/>
    <property type="project" value="UniProtKB-SubCell"/>
</dbReference>
<keyword evidence="7" id="KW-1133">Transmembrane helix</keyword>
<evidence type="ECO:0000256" key="6">
    <source>
        <dbReference type="ARBA" id="ARBA00022737"/>
    </source>
</evidence>
<dbReference type="Pfam" id="PF00560">
    <property type="entry name" value="LRR_1"/>
    <property type="match status" value="4"/>
</dbReference>
<keyword evidence="4" id="KW-0812">Transmembrane</keyword>
<evidence type="ECO:0000256" key="9">
    <source>
        <dbReference type="ARBA" id="ARBA00023170"/>
    </source>
</evidence>
<dbReference type="Gene3D" id="3.80.10.10">
    <property type="entry name" value="Ribonuclease Inhibitor"/>
    <property type="match status" value="1"/>
</dbReference>
<accession>A0AAW0LE15</accession>
<evidence type="ECO:0000256" key="10">
    <source>
        <dbReference type="ARBA" id="ARBA00023180"/>
    </source>
</evidence>
<name>A0AAW0LE15_QUESU</name>
<dbReference type="EMBL" id="PKMF04000106">
    <property type="protein sequence ID" value="KAK7849993.1"/>
    <property type="molecule type" value="Genomic_DNA"/>
</dbReference>
<keyword evidence="10" id="KW-0325">Glycoprotein</keyword>
<keyword evidence="8" id="KW-0472">Membrane</keyword>
<comment type="subcellular location">
    <subcellularLocation>
        <location evidence="1">Membrane</location>
        <topology evidence="1">Single-pass type I membrane protein</topology>
    </subcellularLocation>
</comment>
<keyword evidence="5" id="KW-0732">Signal</keyword>
<evidence type="ECO:0000313" key="12">
    <source>
        <dbReference type="Proteomes" id="UP000237347"/>
    </source>
</evidence>
<evidence type="ECO:0000256" key="4">
    <source>
        <dbReference type="ARBA" id="ARBA00022692"/>
    </source>
</evidence>
<keyword evidence="9" id="KW-0675">Receptor</keyword>
<comment type="similarity">
    <text evidence="2">Belongs to the RLP family.</text>
</comment>
<protein>
    <submittedName>
        <fullName evidence="11">Receptor-like protein eix2</fullName>
    </submittedName>
</protein>
<evidence type="ECO:0000256" key="5">
    <source>
        <dbReference type="ARBA" id="ARBA00022729"/>
    </source>
</evidence>
<evidence type="ECO:0000313" key="11">
    <source>
        <dbReference type="EMBL" id="KAK7849993.1"/>
    </source>
</evidence>
<evidence type="ECO:0000256" key="2">
    <source>
        <dbReference type="ARBA" id="ARBA00009592"/>
    </source>
</evidence>
<dbReference type="InterPro" id="IPR001611">
    <property type="entry name" value="Leu-rich_rpt"/>
</dbReference>
<reference evidence="11 12" key="1">
    <citation type="journal article" date="2018" name="Sci. Data">
        <title>The draft genome sequence of cork oak.</title>
        <authorList>
            <person name="Ramos A.M."/>
            <person name="Usie A."/>
            <person name="Barbosa P."/>
            <person name="Barros P.M."/>
            <person name="Capote T."/>
            <person name="Chaves I."/>
            <person name="Simoes F."/>
            <person name="Abreu I."/>
            <person name="Carrasquinho I."/>
            <person name="Faro C."/>
            <person name="Guimaraes J.B."/>
            <person name="Mendonca D."/>
            <person name="Nobrega F."/>
            <person name="Rodrigues L."/>
            <person name="Saibo N.J.M."/>
            <person name="Varela M.C."/>
            <person name="Egas C."/>
            <person name="Matos J."/>
            <person name="Miguel C.M."/>
            <person name="Oliveira M.M."/>
            <person name="Ricardo C.P."/>
            <person name="Goncalves S."/>
        </authorList>
    </citation>
    <scope>NUCLEOTIDE SEQUENCE [LARGE SCALE GENOMIC DNA]</scope>
    <source>
        <strain evidence="12">cv. HL8</strain>
    </source>
</reference>
<sequence length="269" mass="29982">MINLSGNKLTGKLPIEISSLLELVTLTVSGNNLIGEIPYLIGQLKKLETLDLSRNQFSGEIPSSMSEISFLNHLELSYNHLSGKIPLGTQLQSFNASSFAGNLALCGLPLSQKCWLSEQTPNQSEAIEEYGDEFWKWLYGTTGFGFVVGFLGVCGSFLLKDSWRHAYFLLFENMKDWLCKFEKCLKQKLICGNKRVNGFVVWIFAGDGEVPALYGLRYPDEICCRRLLKLYPSNPSASSSARSPRRSWSGSKTNWVHSALSLTLISLSS</sequence>
<evidence type="ECO:0000256" key="7">
    <source>
        <dbReference type="ARBA" id="ARBA00022989"/>
    </source>
</evidence>
<dbReference type="AlphaFoldDB" id="A0AAW0LE15"/>
<dbReference type="Proteomes" id="UP000237347">
    <property type="component" value="Unassembled WGS sequence"/>
</dbReference>
<dbReference type="PANTHER" id="PTHR48063:SF101">
    <property type="entry name" value="LRR RECEPTOR-LIKE SERINE_THREONINE-PROTEIN KINASE FLS2"/>
    <property type="match status" value="1"/>
</dbReference>
<evidence type="ECO:0000256" key="1">
    <source>
        <dbReference type="ARBA" id="ARBA00004479"/>
    </source>
</evidence>
<organism evidence="11 12">
    <name type="scientific">Quercus suber</name>
    <name type="common">Cork oak</name>
    <dbReference type="NCBI Taxonomy" id="58331"/>
    <lineage>
        <taxon>Eukaryota</taxon>
        <taxon>Viridiplantae</taxon>
        <taxon>Streptophyta</taxon>
        <taxon>Embryophyta</taxon>
        <taxon>Tracheophyta</taxon>
        <taxon>Spermatophyta</taxon>
        <taxon>Magnoliopsida</taxon>
        <taxon>eudicotyledons</taxon>
        <taxon>Gunneridae</taxon>
        <taxon>Pentapetalae</taxon>
        <taxon>rosids</taxon>
        <taxon>fabids</taxon>
        <taxon>Fagales</taxon>
        <taxon>Fagaceae</taxon>
        <taxon>Quercus</taxon>
    </lineage>
</organism>
<evidence type="ECO:0000256" key="8">
    <source>
        <dbReference type="ARBA" id="ARBA00023136"/>
    </source>
</evidence>
<comment type="caution">
    <text evidence="11">The sequence shown here is derived from an EMBL/GenBank/DDBJ whole genome shotgun (WGS) entry which is preliminary data.</text>
</comment>
<dbReference type="InterPro" id="IPR032675">
    <property type="entry name" value="LRR_dom_sf"/>
</dbReference>
<dbReference type="InterPro" id="IPR046956">
    <property type="entry name" value="RLP23-like"/>
</dbReference>